<keyword evidence="2" id="KW-0472">Membrane</keyword>
<evidence type="ECO:0000313" key="4">
    <source>
        <dbReference type="Proteomes" id="UP001610446"/>
    </source>
</evidence>
<organism evidence="3 4">
    <name type="scientific">Aspergillus pseudoustus</name>
    <dbReference type="NCBI Taxonomy" id="1810923"/>
    <lineage>
        <taxon>Eukaryota</taxon>
        <taxon>Fungi</taxon>
        <taxon>Dikarya</taxon>
        <taxon>Ascomycota</taxon>
        <taxon>Pezizomycotina</taxon>
        <taxon>Eurotiomycetes</taxon>
        <taxon>Eurotiomycetidae</taxon>
        <taxon>Eurotiales</taxon>
        <taxon>Aspergillaceae</taxon>
        <taxon>Aspergillus</taxon>
        <taxon>Aspergillus subgen. Nidulantes</taxon>
    </lineage>
</organism>
<keyword evidence="2" id="KW-0812">Transmembrane</keyword>
<dbReference type="EMBL" id="JBFXLU010000043">
    <property type="protein sequence ID" value="KAL2849476.1"/>
    <property type="molecule type" value="Genomic_DNA"/>
</dbReference>
<evidence type="ECO:0000256" key="2">
    <source>
        <dbReference type="SAM" id="Phobius"/>
    </source>
</evidence>
<comment type="caution">
    <text evidence="3">The sequence shown here is derived from an EMBL/GenBank/DDBJ whole genome shotgun (WGS) entry which is preliminary data.</text>
</comment>
<gene>
    <name evidence="3" type="ORF">BJY01DRAFT_210667</name>
</gene>
<keyword evidence="2" id="KW-1133">Transmembrane helix</keyword>
<feature type="transmembrane region" description="Helical" evidence="2">
    <location>
        <begin position="103"/>
        <end position="120"/>
    </location>
</feature>
<proteinExistence type="predicted"/>
<evidence type="ECO:0000313" key="3">
    <source>
        <dbReference type="EMBL" id="KAL2849476.1"/>
    </source>
</evidence>
<protein>
    <submittedName>
        <fullName evidence="3">Uncharacterized protein</fullName>
    </submittedName>
</protein>
<name>A0ABR4KBF1_9EURO</name>
<accession>A0ABR4KBF1</accession>
<dbReference type="Proteomes" id="UP001610446">
    <property type="component" value="Unassembled WGS sequence"/>
</dbReference>
<evidence type="ECO:0000256" key="1">
    <source>
        <dbReference type="SAM" id="MobiDB-lite"/>
    </source>
</evidence>
<feature type="region of interest" description="Disordered" evidence="1">
    <location>
        <begin position="35"/>
        <end position="98"/>
    </location>
</feature>
<sequence length="144" mass="15937">MRILKRPAGEIVPTCGLSSMPACNWTETEERTLLLHPKQKATDSYFGNRRPPKKKAQVSAANDDPARSPSSALSDKSTHESADTAKRLIGAPKTNSSRKHPSFCLFPLGFLVLAVFTLVFDRQAFRLVWHSLFRSGAVRPAFVV</sequence>
<keyword evidence="4" id="KW-1185">Reference proteome</keyword>
<reference evidence="3 4" key="1">
    <citation type="submission" date="2024-07" db="EMBL/GenBank/DDBJ databases">
        <title>Section-level genome sequencing and comparative genomics of Aspergillus sections Usti and Cavernicolus.</title>
        <authorList>
            <consortium name="Lawrence Berkeley National Laboratory"/>
            <person name="Nybo J.L."/>
            <person name="Vesth T.C."/>
            <person name="Theobald S."/>
            <person name="Frisvad J.C."/>
            <person name="Larsen T.O."/>
            <person name="Kjaerboelling I."/>
            <person name="Rothschild-Mancinelli K."/>
            <person name="Lyhne E.K."/>
            <person name="Kogle M.E."/>
            <person name="Barry K."/>
            <person name="Clum A."/>
            <person name="Na H."/>
            <person name="Ledsgaard L."/>
            <person name="Lin J."/>
            <person name="Lipzen A."/>
            <person name="Kuo A."/>
            <person name="Riley R."/>
            <person name="Mondo S."/>
            <person name="Labutti K."/>
            <person name="Haridas S."/>
            <person name="Pangalinan J."/>
            <person name="Salamov A.A."/>
            <person name="Simmons B.A."/>
            <person name="Magnuson J.K."/>
            <person name="Chen J."/>
            <person name="Drula E."/>
            <person name="Henrissat B."/>
            <person name="Wiebenga A."/>
            <person name="Lubbers R.J."/>
            <person name="Gomes A.C."/>
            <person name="Makela M.R."/>
            <person name="Stajich J."/>
            <person name="Grigoriev I.V."/>
            <person name="Mortensen U.H."/>
            <person name="De Vries R.P."/>
            <person name="Baker S.E."/>
            <person name="Andersen M.R."/>
        </authorList>
    </citation>
    <scope>NUCLEOTIDE SEQUENCE [LARGE SCALE GENOMIC DNA]</scope>
    <source>
        <strain evidence="3 4">CBS 123904</strain>
    </source>
</reference>
<feature type="compositionally biased region" description="Basic and acidic residues" evidence="1">
    <location>
        <begin position="76"/>
        <end position="86"/>
    </location>
</feature>